<keyword evidence="20" id="KW-0175">Coiled coil</keyword>
<keyword evidence="8" id="KW-0548">Nucleotidyltransferase</keyword>
<dbReference type="PANTHER" id="PTHR35712:SF1">
    <property type="entry name" value="MYOSIN HEAVY CHAIN-LIKE PROTEIN"/>
    <property type="match status" value="1"/>
</dbReference>
<sequence>MAESTNDESSLARIQQLEQERDELRKDIEQLCMQQAGPGYLAVATRMHFQRTAGLEQEIESLKKKLAACTRENLNLQEELSEAYRIKGQLADLHNAEVSKNVEAEKQVKFFQGCVAAAFAERDQAIIEAEKAKEKEEIMLQQISDVHKRVEELTSDCLKLKEVNDALQINQAAHMKQNENLKKVINKFFQIRQHSLQEFEDTTSWDEKCECLLGDPMEVWSFNDDSTSKYITALEEQLERLRNSMDYLQSKLRVGLEIESHLKKRVNVLEKKQICMDEVIENGMADLKHYHSKFRDEIMNLLGEGESSIKSIIDMIDEKVWSFDPSKVSNLTSQRDAELNESECVDVHISPPAKTVSESKTNSPSALSADCGVKNDSSDALAMALQEKVAALLLLSQQEERHLLERNVTSALQGKTEELQRNLLQVTNEKVKALMELAQLKQEHQLLLEKLGHEPMQGKGVINTGDRKLVTHERDGALKSLLKKSYLKRWISPPDVSGNEVDSSSNNEGRTANNRSSSMDFARMKIENATLKESMESMEHLTSSIHRLRLSLLKAKECVTSEGTISGVSEILNDIIHEAELLRTALGSSLPTSWSVEADINYIGYSEGSDTRHQQCSDENIEKMDTVSAAGLEMVELLIFSAQILRDSQTNRVLVVPDIEDHHVKLERRNSLIEFDNSCWAWALLLRRESPIKVRDSYVERGVQSGGAMEGKETNGNGDDRPWQSYHTVYTTAKAGMEGVDKEKVQRVVYEMSKGSKYFENEERKEGFIKQKIENLRIQCAKLTEAELVHYKKVADRRIVELEASRDLSRIWLHVDMDAFYAAVETLSNPTLKGKPMAVGTMSMISTANYEARKFGVRAAMPGFIARKLCPQLIFVPTDFNKYTYYSEITRKVFGRYDPNFIAGSLDEAYLDITEVCKERNVKSEEIAQELRAGVYEETGGLTCSAGVAPNRLLAKVCSDINKPNGQYVLPNDRRAVMTFVSSLPIRKIGGIGKVTEHILKGVFGINTCEQMLEKSSYLCALFSQSTADFFCSVGLGLGQTDSPELRFRKSISNERTFSATDDEVLLHKKLVELAEMLSADMQKEGLCGRTLTLKLKTASFEVRTRAVTLQKSISSSQDILKHAKKLLKAELPISVRLIGLRVSQFNGDKCNVTSDPTQKTITNFITSGDVNRNSSSLPDVADHDLVSNAENDLSIQSRWTSQLDYRDPFDANHSSDVDYQSSVVKENGAEVQTSSNDATSSHYSGFTEVRGSTSSQGPFECVNGKNRSNLLENEILNCQEKTMLWLNDYKCSLCGIELPPSFVEERLEHSDFHLAEKLQKEESRIHQTSFPSQSRSQKDGITRQSKSRKRKLSQKEGRYTPIDYFFVKK</sequence>
<evidence type="ECO:0000256" key="14">
    <source>
        <dbReference type="ARBA" id="ARBA00022842"/>
    </source>
</evidence>
<evidence type="ECO:0000256" key="12">
    <source>
        <dbReference type="ARBA" id="ARBA00022771"/>
    </source>
</evidence>
<dbReference type="Proteomes" id="UP001386955">
    <property type="component" value="Unassembled WGS sequence"/>
</dbReference>
<evidence type="ECO:0000256" key="17">
    <source>
        <dbReference type="ARBA" id="ARBA00023204"/>
    </source>
</evidence>
<dbReference type="SUPFAM" id="SSF56672">
    <property type="entry name" value="DNA/RNA polymerases"/>
    <property type="match status" value="1"/>
</dbReference>
<evidence type="ECO:0000256" key="2">
    <source>
        <dbReference type="ARBA" id="ARBA00004123"/>
    </source>
</evidence>
<proteinExistence type="inferred from homology"/>
<dbReference type="FunFam" id="3.40.1170.60:FF:000002">
    <property type="entry name" value="Polymerase (DNA directed) kappa"/>
    <property type="match status" value="1"/>
</dbReference>
<feature type="region of interest" description="Disordered" evidence="21">
    <location>
        <begin position="1321"/>
        <end position="1357"/>
    </location>
</feature>
<dbReference type="GO" id="GO:0008270">
    <property type="term" value="F:zinc ion binding"/>
    <property type="evidence" value="ECO:0007669"/>
    <property type="project" value="UniProtKB-KW"/>
</dbReference>
<keyword evidence="13" id="KW-0862">Zinc</keyword>
<gene>
    <name evidence="24" type="ORF">VNO78_07454</name>
</gene>
<keyword evidence="25" id="KW-1185">Reference proteome</keyword>
<dbReference type="EC" id="2.7.7.7" evidence="4"/>
<dbReference type="HAMAP" id="MF_01113">
    <property type="entry name" value="DNApol_IV"/>
    <property type="match status" value="1"/>
</dbReference>
<dbReference type="Pfam" id="PF11799">
    <property type="entry name" value="IMS_C"/>
    <property type="match status" value="1"/>
</dbReference>
<evidence type="ECO:0000256" key="18">
    <source>
        <dbReference type="ARBA" id="ARBA00023242"/>
    </source>
</evidence>
<evidence type="ECO:0000256" key="11">
    <source>
        <dbReference type="ARBA" id="ARBA00022763"/>
    </source>
</evidence>
<keyword evidence="17" id="KW-0234">DNA repair</keyword>
<evidence type="ECO:0000256" key="13">
    <source>
        <dbReference type="ARBA" id="ARBA00022833"/>
    </source>
</evidence>
<evidence type="ECO:0000313" key="24">
    <source>
        <dbReference type="EMBL" id="KAK7405844.1"/>
    </source>
</evidence>
<evidence type="ECO:0000259" key="23">
    <source>
        <dbReference type="PROSITE" id="PS51907"/>
    </source>
</evidence>
<keyword evidence="14" id="KW-0460">Magnesium</keyword>
<evidence type="ECO:0000256" key="15">
    <source>
        <dbReference type="ARBA" id="ARBA00022932"/>
    </source>
</evidence>
<keyword evidence="7" id="KW-0808">Transferase</keyword>
<evidence type="ECO:0000256" key="7">
    <source>
        <dbReference type="ARBA" id="ARBA00022679"/>
    </source>
</evidence>
<dbReference type="InterPro" id="IPR001126">
    <property type="entry name" value="UmuC"/>
</dbReference>
<dbReference type="Pfam" id="PF18439">
    <property type="entry name" value="zf_UBZ"/>
    <property type="match status" value="1"/>
</dbReference>
<feature type="coiled-coil region" evidence="20">
    <location>
        <begin position="7"/>
        <end position="79"/>
    </location>
</feature>
<dbReference type="FunFam" id="3.30.1490.100:FF:000004">
    <property type="entry name" value="DNA polymerase IV"/>
    <property type="match status" value="1"/>
</dbReference>
<name>A0AAN9ST35_PSOTE</name>
<evidence type="ECO:0000256" key="21">
    <source>
        <dbReference type="SAM" id="MobiDB-lite"/>
    </source>
</evidence>
<dbReference type="InterPro" id="IPR017961">
    <property type="entry name" value="DNA_pol_Y-fam_little_finger"/>
</dbReference>
<dbReference type="Gene3D" id="1.10.150.810">
    <property type="match status" value="2"/>
</dbReference>
<feature type="compositionally biased region" description="Basic and acidic residues" evidence="21">
    <location>
        <begin position="710"/>
        <end position="722"/>
    </location>
</feature>
<keyword evidence="16" id="KW-0238">DNA-binding</keyword>
<evidence type="ECO:0000256" key="20">
    <source>
        <dbReference type="SAM" id="Coils"/>
    </source>
</evidence>
<dbReference type="SUPFAM" id="SSF100879">
    <property type="entry name" value="Lesion bypass DNA polymerase (Y-family), little finger domain"/>
    <property type="match status" value="1"/>
</dbReference>
<evidence type="ECO:0000256" key="16">
    <source>
        <dbReference type="ARBA" id="ARBA00023125"/>
    </source>
</evidence>
<feature type="compositionally biased region" description="Polar residues" evidence="21">
    <location>
        <begin position="1327"/>
        <end position="1336"/>
    </location>
</feature>
<dbReference type="InterPro" id="IPR036775">
    <property type="entry name" value="DNA_pol_Y-fam_lit_finger_sf"/>
</dbReference>
<evidence type="ECO:0000256" key="6">
    <source>
        <dbReference type="ARBA" id="ARBA00022457"/>
    </source>
</evidence>
<dbReference type="Gene3D" id="3.30.1490.100">
    <property type="entry name" value="DNA polymerase, Y-family, little finger domain"/>
    <property type="match status" value="1"/>
</dbReference>
<evidence type="ECO:0000256" key="5">
    <source>
        <dbReference type="ARBA" id="ARBA00016178"/>
    </source>
</evidence>
<dbReference type="InterPro" id="IPR043128">
    <property type="entry name" value="Rev_trsase/Diguanyl_cyclase"/>
</dbReference>
<dbReference type="InterPro" id="IPR022880">
    <property type="entry name" value="DNApol_IV"/>
</dbReference>
<evidence type="ECO:0000256" key="3">
    <source>
        <dbReference type="ARBA" id="ARBA00010945"/>
    </source>
</evidence>
<evidence type="ECO:0000256" key="9">
    <source>
        <dbReference type="ARBA" id="ARBA00022705"/>
    </source>
</evidence>
<feature type="region of interest" description="Disordered" evidence="21">
    <location>
        <begin position="703"/>
        <end position="724"/>
    </location>
</feature>
<dbReference type="PROSITE" id="PS51907">
    <property type="entry name" value="ZF_UBZ3"/>
    <property type="match status" value="1"/>
</dbReference>
<keyword evidence="12" id="KW-0863">Zinc-finger</keyword>
<feature type="region of interest" description="Disordered" evidence="21">
    <location>
        <begin position="495"/>
        <end position="517"/>
    </location>
</feature>
<comment type="subcellular location">
    <subcellularLocation>
        <location evidence="2">Nucleus</location>
    </subcellularLocation>
</comment>
<dbReference type="FunFam" id="1.10.150.810:FF:000003">
    <property type="entry name" value="DNA polymerase kappa subunit"/>
    <property type="match status" value="1"/>
</dbReference>
<comment type="cofactor">
    <cofactor evidence="1">
        <name>Mg(2+)</name>
        <dbReference type="ChEBI" id="CHEBI:18420"/>
    </cofactor>
</comment>
<dbReference type="GO" id="GO:0003684">
    <property type="term" value="F:damaged DNA binding"/>
    <property type="evidence" value="ECO:0007669"/>
    <property type="project" value="InterPro"/>
</dbReference>
<keyword evidence="18" id="KW-0539">Nucleus</keyword>
<dbReference type="GO" id="GO:0006281">
    <property type="term" value="P:DNA repair"/>
    <property type="evidence" value="ECO:0007669"/>
    <property type="project" value="UniProtKB-KW"/>
</dbReference>
<evidence type="ECO:0000259" key="22">
    <source>
        <dbReference type="PROSITE" id="PS50173"/>
    </source>
</evidence>
<dbReference type="GO" id="GO:0003887">
    <property type="term" value="F:DNA-directed DNA polymerase activity"/>
    <property type="evidence" value="ECO:0007669"/>
    <property type="project" value="UniProtKB-KW"/>
</dbReference>
<dbReference type="FunFam" id="3.30.70.270:FF:000014">
    <property type="entry name" value="DNA polymerase kappa subunit"/>
    <property type="match status" value="1"/>
</dbReference>
<reference evidence="24 25" key="1">
    <citation type="submission" date="2024-01" db="EMBL/GenBank/DDBJ databases">
        <title>The genomes of 5 underutilized Papilionoideae crops provide insights into root nodulation and disease resistanc.</title>
        <authorList>
            <person name="Jiang F."/>
        </authorList>
    </citation>
    <scope>NUCLEOTIDE SEQUENCE [LARGE SCALE GENOMIC DNA]</scope>
    <source>
        <strain evidence="24">DUOXIRENSHENG_FW03</strain>
        <tissue evidence="24">Leaves</tissue>
    </source>
</reference>
<feature type="domain" description="UmuC" evidence="22">
    <location>
        <begin position="812"/>
        <end position="993"/>
    </location>
</feature>
<keyword evidence="11" id="KW-0227">DNA damage</keyword>
<dbReference type="FunFam" id="1.10.150.810:FF:000001">
    <property type="entry name" value="DNA polymerase kappa"/>
    <property type="match status" value="1"/>
</dbReference>
<evidence type="ECO:0000256" key="1">
    <source>
        <dbReference type="ARBA" id="ARBA00001946"/>
    </source>
</evidence>
<feature type="compositionally biased region" description="Polar residues" evidence="21">
    <location>
        <begin position="500"/>
        <end position="517"/>
    </location>
</feature>
<dbReference type="PANTHER" id="PTHR35712">
    <property type="entry name" value="MYOSIN HEAVY CHAIN-LIKE PROTEIN"/>
    <property type="match status" value="1"/>
</dbReference>
<organism evidence="24 25">
    <name type="scientific">Psophocarpus tetragonolobus</name>
    <name type="common">Winged bean</name>
    <name type="synonym">Dolichos tetragonolobus</name>
    <dbReference type="NCBI Taxonomy" id="3891"/>
    <lineage>
        <taxon>Eukaryota</taxon>
        <taxon>Viridiplantae</taxon>
        <taxon>Streptophyta</taxon>
        <taxon>Embryophyta</taxon>
        <taxon>Tracheophyta</taxon>
        <taxon>Spermatophyta</taxon>
        <taxon>Magnoliopsida</taxon>
        <taxon>eudicotyledons</taxon>
        <taxon>Gunneridae</taxon>
        <taxon>Pentapetalae</taxon>
        <taxon>rosids</taxon>
        <taxon>fabids</taxon>
        <taxon>Fabales</taxon>
        <taxon>Fabaceae</taxon>
        <taxon>Papilionoideae</taxon>
        <taxon>50 kb inversion clade</taxon>
        <taxon>NPAAA clade</taxon>
        <taxon>indigoferoid/millettioid clade</taxon>
        <taxon>Phaseoleae</taxon>
        <taxon>Psophocarpus</taxon>
    </lineage>
</organism>
<evidence type="ECO:0000313" key="25">
    <source>
        <dbReference type="Proteomes" id="UP001386955"/>
    </source>
</evidence>
<keyword evidence="6" id="KW-0515">Mutator protein</keyword>
<dbReference type="NCBIfam" id="NF002677">
    <property type="entry name" value="PRK02406.1"/>
    <property type="match status" value="1"/>
</dbReference>
<comment type="catalytic activity">
    <reaction evidence="19">
        <text>DNA(n) + a 2'-deoxyribonucleoside 5'-triphosphate = DNA(n+1) + diphosphate</text>
        <dbReference type="Rhea" id="RHEA:22508"/>
        <dbReference type="Rhea" id="RHEA-COMP:17339"/>
        <dbReference type="Rhea" id="RHEA-COMP:17340"/>
        <dbReference type="ChEBI" id="CHEBI:33019"/>
        <dbReference type="ChEBI" id="CHEBI:61560"/>
        <dbReference type="ChEBI" id="CHEBI:173112"/>
        <dbReference type="EC" id="2.7.7.7"/>
    </reaction>
</comment>
<dbReference type="GO" id="GO:0005634">
    <property type="term" value="C:nucleus"/>
    <property type="evidence" value="ECO:0007669"/>
    <property type="project" value="UniProtKB-SubCell"/>
</dbReference>
<evidence type="ECO:0000256" key="10">
    <source>
        <dbReference type="ARBA" id="ARBA00022723"/>
    </source>
</evidence>
<comment type="similarity">
    <text evidence="3">Belongs to the DNA polymerase type-Y family.</text>
</comment>
<dbReference type="PROSITE" id="PS50173">
    <property type="entry name" value="UMUC"/>
    <property type="match status" value="1"/>
</dbReference>
<dbReference type="GO" id="GO:0006260">
    <property type="term" value="P:DNA replication"/>
    <property type="evidence" value="ECO:0007669"/>
    <property type="project" value="UniProtKB-KW"/>
</dbReference>
<accession>A0AAN9ST35</accession>
<dbReference type="EMBL" id="JAYMYS010000002">
    <property type="protein sequence ID" value="KAK7405844.1"/>
    <property type="molecule type" value="Genomic_DNA"/>
</dbReference>
<evidence type="ECO:0000256" key="4">
    <source>
        <dbReference type="ARBA" id="ARBA00012417"/>
    </source>
</evidence>
<feature type="region of interest" description="Disordered" evidence="21">
    <location>
        <begin position="1229"/>
        <end position="1257"/>
    </location>
</feature>
<evidence type="ECO:0000256" key="19">
    <source>
        <dbReference type="ARBA" id="ARBA00049244"/>
    </source>
</evidence>
<comment type="caution">
    <text evidence="24">The sequence shown here is derived from an EMBL/GenBank/DDBJ whole genome shotgun (WGS) entry which is preliminary data.</text>
</comment>
<protein>
    <recommendedName>
        <fullName evidence="5">DNA polymerase kappa</fullName>
        <ecNumber evidence="4">2.7.7.7</ecNumber>
    </recommendedName>
</protein>
<keyword evidence="15" id="KW-0239">DNA-directed DNA polymerase</keyword>
<feature type="domain" description="UBZ3-type" evidence="23">
    <location>
        <begin position="1285"/>
        <end position="1322"/>
    </location>
</feature>
<keyword evidence="10" id="KW-0479">Metal-binding</keyword>
<evidence type="ECO:0000256" key="8">
    <source>
        <dbReference type="ARBA" id="ARBA00022695"/>
    </source>
</evidence>
<feature type="coiled-coil region" evidence="20">
    <location>
        <begin position="115"/>
        <end position="170"/>
    </location>
</feature>
<keyword evidence="9" id="KW-0235">DNA replication</keyword>
<dbReference type="Gene3D" id="3.40.1170.60">
    <property type="match status" value="1"/>
</dbReference>
<dbReference type="Gene3D" id="3.30.70.270">
    <property type="match status" value="1"/>
</dbReference>
<dbReference type="InterPro" id="IPR041298">
    <property type="entry name" value="UBZ3"/>
</dbReference>
<dbReference type="CDD" id="cd03586">
    <property type="entry name" value="PolY_Pol_IV_kappa"/>
    <property type="match status" value="1"/>
</dbReference>
<dbReference type="InterPro" id="IPR043502">
    <property type="entry name" value="DNA/RNA_pol_sf"/>
</dbReference>
<dbReference type="Pfam" id="PF00817">
    <property type="entry name" value="IMS"/>
    <property type="match status" value="1"/>
</dbReference>
<feature type="coiled-coil region" evidence="20">
    <location>
        <begin position="423"/>
        <end position="450"/>
    </location>
</feature>